<dbReference type="Gene3D" id="3.40.366.10">
    <property type="entry name" value="Malonyl-Coenzyme A Acyl Carrier Protein, domain 2"/>
    <property type="match status" value="1"/>
</dbReference>
<keyword evidence="2" id="KW-0596">Phosphopantetheine</keyword>
<dbReference type="Proteomes" id="UP000033121">
    <property type="component" value="Unassembled WGS sequence"/>
</dbReference>
<dbReference type="PROSITE" id="PS52004">
    <property type="entry name" value="KS3_2"/>
    <property type="match status" value="1"/>
</dbReference>
<keyword evidence="14" id="KW-1185">Reference proteome</keyword>
<dbReference type="FunFam" id="3.40.47.10:FF:000019">
    <property type="entry name" value="Polyketide synthase type I"/>
    <property type="match status" value="1"/>
</dbReference>
<feature type="domain" description="Carrier" evidence="10">
    <location>
        <begin position="2"/>
        <end position="79"/>
    </location>
</feature>
<dbReference type="Gene3D" id="3.40.50.720">
    <property type="entry name" value="NAD(P)-binding Rossmann-like Domain"/>
    <property type="match status" value="1"/>
</dbReference>
<dbReference type="Pfam" id="PF14765">
    <property type="entry name" value="PS-DH"/>
    <property type="match status" value="1"/>
</dbReference>
<dbReference type="GO" id="GO:0005737">
    <property type="term" value="C:cytoplasm"/>
    <property type="evidence" value="ECO:0007669"/>
    <property type="project" value="TreeGrafter"/>
</dbReference>
<evidence type="ECO:0000256" key="6">
    <source>
        <dbReference type="ARBA" id="ARBA00029443"/>
    </source>
</evidence>
<dbReference type="InterPro" id="IPR032821">
    <property type="entry name" value="PKS_assoc"/>
</dbReference>
<dbReference type="STRING" id="1220578.FPE01S_01_04630"/>
<evidence type="ECO:0000256" key="1">
    <source>
        <dbReference type="ARBA" id="ARBA00001957"/>
    </source>
</evidence>
<dbReference type="SUPFAM" id="SSF53901">
    <property type="entry name" value="Thiolase-like"/>
    <property type="match status" value="1"/>
</dbReference>
<dbReference type="InterPro" id="IPR020841">
    <property type="entry name" value="PKS_Beta-ketoAc_synthase_dom"/>
</dbReference>
<dbReference type="InterPro" id="IPR020806">
    <property type="entry name" value="PKS_PP-bd"/>
</dbReference>
<dbReference type="Pfam" id="PF16197">
    <property type="entry name" value="KAsynt_C_assoc"/>
    <property type="match status" value="1"/>
</dbReference>
<feature type="active site" description="Proton donor; for dehydratase activity" evidence="8">
    <location>
        <position position="1175"/>
    </location>
</feature>
<dbReference type="EMBL" id="BBWV01000001">
    <property type="protein sequence ID" value="GAO41451.1"/>
    <property type="molecule type" value="Genomic_DNA"/>
</dbReference>
<feature type="region of interest" description="N-terminal hotdog fold" evidence="8">
    <location>
        <begin position="977"/>
        <end position="1102"/>
    </location>
</feature>
<dbReference type="PROSITE" id="PS52019">
    <property type="entry name" value="PKS_MFAS_DH"/>
    <property type="match status" value="1"/>
</dbReference>
<dbReference type="SMART" id="SM00823">
    <property type="entry name" value="PKS_PP"/>
    <property type="match status" value="3"/>
</dbReference>
<feature type="domain" description="PKS/mFAS DH" evidence="12">
    <location>
        <begin position="977"/>
        <end position="1256"/>
    </location>
</feature>
<dbReference type="InterPro" id="IPR018201">
    <property type="entry name" value="Ketoacyl_synth_AS"/>
</dbReference>
<feature type="domain" description="Ketosynthase family 3 (KS3)" evidence="11">
    <location>
        <begin position="101"/>
        <end position="509"/>
    </location>
</feature>
<comment type="similarity">
    <text evidence="6">In the C-terminal section; belongs to the NRP synthetase family.</text>
</comment>
<sequence>MLSEYDIQQWLVRQLAASLHLEPELIDIREPFAHYGLSSGEAVSLSGELEELLGRRLSPTLVYEYPSIFTLAQFLVQADDHADISRVGNPLPDEHPEPKHHEAVAIIGISCRFPGAKDPDAFWELLRTGTDAITAAPEERKNISQWGGFLENIDQFDPFFFGISPVEAAGMDPQQRLLMELSWELLDDANLNKDAITGTDTGVFIGIALNEYSQLQLGNTDMLTSHSGTGNALSIAANRISYYYDLHGPSMAIDTACSSSLSALHLACKSLRDGECSMAIAGGVNIMLSPVHAIAFTKAGVLSPDGRCKAFDARANGYVRGEGGGLVLLKPLEAALRDGDTIHAVIRGSAMRQDGRTNGLMAPSRESQEALLVAACQQAGVAPSHLQYVETHGTGTLLGDAMEAAALGAVMGRDRIVGPCIIGTVKSNIGHLEAAAGIAGLIKVILSMRHKMIPASLHYLLPNPHLAFDTLHLQVQQIISAWPLNEGTALAGVSSFGFGGTNVHVIISKEYKTELPDAAVTGNDTAGVYLLPLSSGGEQALRQLADQFRVMLSDSSLSVRAICSAAAWRRSQQFPRIAVMGNNREQMIAGLTAFQHGLPDTGLTVGDEAVTPNRRLAFIFPGQGGQWPGMGRELLRSSPVFAGKIRELDSLMQQYQDWSLEDYLQCHISSQNDQEIDIIQPAIFAIQVGLAAVFGHWGITPDAVAGHSMGEVAAAQVAGKINLEDAVRIICRRSQLMRRLRGQGGMLATGLSAAEAGNRLKKYNNLVDIAALNSPESTVLTGDIAALASLTQTLQQEQIFCKPVNVDIASHSSQVDAIRTDLLDALKELHPVTGSLPLYSTVTGTLLSDLKMDAVYWMDNLRKPVLFSSAASALQDDGYTDFIEIGPHPILLGALQQVFQSGNSQLNLLPALRRETPATEVLYEVVRRLYTSGYPVRWEGLYPQRPPLHLPLMPWQRQRYWLEATAPFLCKENQTVHPLLGESLQPANASGTLIWQKDLQGNLPSWLQDHRIDGQIIFPAAAFIEMALQVRKEAGLANNYLPGSFRFLKKLILQKGVSTEVQTILEPGKEKEYLLTIYSRVTRKDKWILHTTATFRRQAEMPAAVPSVFAAENCSCISIKDFYQRLFNRGLEYGEAFRGLCSVSQDGNTILGRTELPGNLQQEAYQYQLHPALLDACLQVMAIHPAIDKGRFLPEGCDSVQIHAAPAGLLYCRVPITAKQPVDQITENIYLYSSDLMPVATIKGFRLHRVAEDHHSGSEQRTWQYHQEWQLQDEEPGAKLLTGNHRWLILADEGGLAVSTAAQLEAAGNTVTVIYSNDRNALTSLWQECQRTDPLYGVIHLWSLSIPSQSDAQEYATERQYDLGVNSVLSLVQLLSQRPGASPRLWLVTRGAQCTAPGEQVSVEQAALWGLGKVISFEFPDLQCIRIDLDGQLQNGQEAAILLRHLMMTGKEDQLAFRKGKRFVLRLVPHQSTQQEPPALQFREEATYLITGGMGALGLCMANWMVDHGARYLVLMGRSEPTDAVLTNTERLKERGVSVVLAQADVSDGQQVEALFARMEEALPPLRGVIHAAGLLDDGALLNLDATRMRKVMAPKVEGTLHLHQATQHLQLDFFVLFSSVVSLLGAPGQGNYAAASASLDAMANYRRSRGLPAVSINWGPWADVGLAAAATHKLIEKQAPVQHLIKVIGIEDGLSILSQLLYASVPQVAVLPFDVKNLLELYPAAAHIPYFTAIQNHHPVTGRHYNRPRLRQAYIAPETTMEHQLAALWQQTLHIDCIGVLDSFFELGGDSVLAAQLLSRAQQSFGTRIDPQEAFQSFTIRHLAAKLESALISNAKKAAQPTIPPRSPGMTVPLSFPQKRLLFLELLEPGTSINNLSAFYELHGDLDTDALHFSVNQVLQRHDALRTKFLFPQGMPVPAWQEKLSLSIPVIPLTHLSGTEALSTAKKMAAKEVRLPFNLQDAPLIRLRLYSLTEQSHCLLVVVHHAIADGWSLGVFLKELMYYYEHFQNGSQTGLPDLPLQYADYAAWLQQEHQGKEHPSTQYWKQKLSGNLPLLELPTDFTRGARQSYNGASHHFTLERNTVKAIEQVAGASSATPFMVMLSAYAMLLHRYSGQEEIIIGTPVANRNLPELENLIGVLINSLPLRIQLPEAITFEMLLVQVRTTCLEALAHQDYPFEKIVETVQPDRDLSRSPVYQTIFNLQNVPVPEMNLPGLAITPLDVDGDVAQFDLSFMVIPSAGDWRCQVTFNTDLFAPATITAMFSSYIRLLESALAEPTQQVSKLPLLDEDTYQFLVNELNDTAEVYPDAACLHGLFEAQVLRTPDAIAVKDSCETLSYAELNRRAERLAAQLCACGAGPEFRIGIHLEKSVSLVVALLGTHKAGGAYLPIAPSLPQERKAFMIRDAALQLLLTESDGVPLESAGLPILYLQRGGRTAEQVSSMTATKATQDNLAYILYTSGSTGLPKGVMITHAALTNFIQSMQRRPGICSHDVLLSVTPISFDIMALEIFLPLVTGATVILVEKETATQSLLLAEAIERHGVTLMQATPATWQLLLDSGWKGAPALTALCGGDVLTRKLADRLLDKVAQLWNLYGPTETTIWSSLTTVKRDSAPITIGQPIANTQLYVLDALGQPLPAGVIGELHIGGKGLARGYCGQPALTTAKFVSRSFNHLPPTASVRLYKTGDRARYLADGSIELIGRWDDQVKINGHRVEPAEANAQLLQHPEVRDAVTIVEALPSGEKRLIAYLVTDYQNRDWASWLRSRLPAYMIPAIFIPLETLPLTPNGKINRAALPLAATQLRQPGYAAPVGIIENQLAGIWENVLLTAPVGRHDNFFSLGGASMQSLQAVAHANAAGIALQPADLFEYQTIAELAAHLEKSSPVGTNHEYNEKAEYGCEKTPDRNEVAREEEIRHDQ</sequence>
<evidence type="ECO:0000256" key="4">
    <source>
        <dbReference type="ARBA" id="ARBA00022679"/>
    </source>
</evidence>
<evidence type="ECO:0000259" key="12">
    <source>
        <dbReference type="PROSITE" id="PS52019"/>
    </source>
</evidence>
<dbReference type="Pfam" id="PF21089">
    <property type="entry name" value="PKS_DH_N"/>
    <property type="match status" value="1"/>
</dbReference>
<evidence type="ECO:0000256" key="8">
    <source>
        <dbReference type="PROSITE-ProRule" id="PRU01363"/>
    </source>
</evidence>
<dbReference type="Gene3D" id="3.40.47.10">
    <property type="match status" value="1"/>
</dbReference>
<name>A0A0E9MVL3_9BACT</name>
<dbReference type="InterPro" id="IPR013968">
    <property type="entry name" value="PKS_KR"/>
</dbReference>
<dbReference type="InterPro" id="IPR014043">
    <property type="entry name" value="Acyl_transferase_dom"/>
</dbReference>
<keyword evidence="5" id="KW-0677">Repeat</keyword>
<dbReference type="InterPro" id="IPR042104">
    <property type="entry name" value="PKS_dehydratase_sf"/>
</dbReference>
<dbReference type="InterPro" id="IPR020845">
    <property type="entry name" value="AMP-binding_CS"/>
</dbReference>
<dbReference type="InterPro" id="IPR014031">
    <property type="entry name" value="Ketoacyl_synth_C"/>
</dbReference>
<dbReference type="Gene3D" id="3.30.559.10">
    <property type="entry name" value="Chloramphenicol acetyltransferase-like domain"/>
    <property type="match status" value="1"/>
</dbReference>
<dbReference type="Pfam" id="PF00501">
    <property type="entry name" value="AMP-binding"/>
    <property type="match status" value="1"/>
</dbReference>
<dbReference type="SUPFAM" id="SSF47336">
    <property type="entry name" value="ACP-like"/>
    <property type="match status" value="3"/>
</dbReference>
<dbReference type="SMART" id="SM00822">
    <property type="entry name" value="PKS_KR"/>
    <property type="match status" value="1"/>
</dbReference>
<comment type="caution">
    <text evidence="13">The sequence shown here is derived from an EMBL/GenBank/DDBJ whole genome shotgun (WGS) entry which is preliminary data.</text>
</comment>
<dbReference type="Gene3D" id="3.40.50.980">
    <property type="match status" value="2"/>
</dbReference>
<dbReference type="CDD" id="cd19531">
    <property type="entry name" value="LCL_NRPS-like"/>
    <property type="match status" value="1"/>
</dbReference>
<dbReference type="SUPFAM" id="SSF52777">
    <property type="entry name" value="CoA-dependent acyltransferases"/>
    <property type="match status" value="2"/>
</dbReference>
<dbReference type="GO" id="GO:0005886">
    <property type="term" value="C:plasma membrane"/>
    <property type="evidence" value="ECO:0007669"/>
    <property type="project" value="TreeGrafter"/>
</dbReference>
<feature type="active site" description="Proton acceptor; for dehydratase activity" evidence="8">
    <location>
        <position position="1010"/>
    </location>
</feature>
<dbReference type="SMART" id="SM00826">
    <property type="entry name" value="PKS_DH"/>
    <property type="match status" value="1"/>
</dbReference>
<evidence type="ECO:0000256" key="3">
    <source>
        <dbReference type="ARBA" id="ARBA00022553"/>
    </source>
</evidence>
<dbReference type="CDD" id="cd08955">
    <property type="entry name" value="KR_2_FAS_SDR_x"/>
    <property type="match status" value="1"/>
</dbReference>
<dbReference type="SUPFAM" id="SSF55048">
    <property type="entry name" value="Probable ACP-binding domain of malonyl-CoA ACP transacylase"/>
    <property type="match status" value="1"/>
</dbReference>
<dbReference type="PANTHER" id="PTHR43775:SF37">
    <property type="entry name" value="SI:DKEY-61P9.11"/>
    <property type="match status" value="1"/>
</dbReference>
<dbReference type="InterPro" id="IPR023213">
    <property type="entry name" value="CAT-like_dom_sf"/>
</dbReference>
<dbReference type="SUPFAM" id="SSF56801">
    <property type="entry name" value="Acetyl-CoA synthetase-like"/>
    <property type="match status" value="1"/>
</dbReference>
<dbReference type="FunFam" id="1.10.1200.10:FF:000005">
    <property type="entry name" value="Nonribosomal peptide synthetase 1"/>
    <property type="match status" value="1"/>
</dbReference>
<dbReference type="Gene3D" id="3.30.559.30">
    <property type="entry name" value="Nonribosomal peptide synthetase, condensation domain"/>
    <property type="match status" value="1"/>
</dbReference>
<evidence type="ECO:0000256" key="7">
    <source>
        <dbReference type="ARBA" id="ARBA00054155"/>
    </source>
</evidence>
<dbReference type="InterPro" id="IPR016035">
    <property type="entry name" value="Acyl_Trfase/lysoPLipase"/>
</dbReference>
<dbReference type="FunFam" id="3.40.366.10:FF:000002">
    <property type="entry name" value="Probable polyketide synthase 2"/>
    <property type="match status" value="1"/>
</dbReference>
<dbReference type="PANTHER" id="PTHR43775">
    <property type="entry name" value="FATTY ACID SYNTHASE"/>
    <property type="match status" value="1"/>
</dbReference>
<dbReference type="InterPro" id="IPR050091">
    <property type="entry name" value="PKS_NRPS_Biosynth_Enz"/>
</dbReference>
<dbReference type="Pfam" id="PF08659">
    <property type="entry name" value="KR"/>
    <property type="match status" value="1"/>
</dbReference>
<evidence type="ECO:0000259" key="11">
    <source>
        <dbReference type="PROSITE" id="PS52004"/>
    </source>
</evidence>
<dbReference type="RefSeq" id="WP_046367313.1">
    <property type="nucleotide sequence ID" value="NZ_BBWV01000001.1"/>
</dbReference>
<dbReference type="SMART" id="SM00827">
    <property type="entry name" value="PKS_AT"/>
    <property type="match status" value="1"/>
</dbReference>
<dbReference type="SMART" id="SM01294">
    <property type="entry name" value="PKS_PP_betabranch"/>
    <property type="match status" value="1"/>
</dbReference>
<dbReference type="FunFam" id="3.40.50.12780:FF:000012">
    <property type="entry name" value="Non-ribosomal peptide synthetase"/>
    <property type="match status" value="1"/>
</dbReference>
<keyword evidence="3" id="KW-0597">Phosphoprotein</keyword>
<evidence type="ECO:0000313" key="14">
    <source>
        <dbReference type="Proteomes" id="UP000033121"/>
    </source>
</evidence>
<dbReference type="GO" id="GO:0071770">
    <property type="term" value="P:DIM/DIP cell wall layer assembly"/>
    <property type="evidence" value="ECO:0007669"/>
    <property type="project" value="TreeGrafter"/>
</dbReference>
<dbReference type="CDD" id="cd00833">
    <property type="entry name" value="PKS"/>
    <property type="match status" value="1"/>
</dbReference>
<dbReference type="PROSITE" id="PS00606">
    <property type="entry name" value="KS3_1"/>
    <property type="match status" value="1"/>
</dbReference>
<dbReference type="InterPro" id="IPR049551">
    <property type="entry name" value="PKS_DH_C"/>
</dbReference>
<dbReference type="FunFam" id="3.40.50.980:FF:000001">
    <property type="entry name" value="Non-ribosomal peptide synthetase"/>
    <property type="match status" value="1"/>
</dbReference>
<dbReference type="PROSITE" id="PS50075">
    <property type="entry name" value="CARRIER"/>
    <property type="match status" value="3"/>
</dbReference>
<dbReference type="OrthoDB" id="9778690at2"/>
<dbReference type="SUPFAM" id="SSF52151">
    <property type="entry name" value="FabD/lysophospholipase-like"/>
    <property type="match status" value="1"/>
</dbReference>
<dbReference type="GO" id="GO:0004312">
    <property type="term" value="F:fatty acid synthase activity"/>
    <property type="evidence" value="ECO:0007669"/>
    <property type="project" value="TreeGrafter"/>
</dbReference>
<dbReference type="GO" id="GO:0031177">
    <property type="term" value="F:phosphopantetheine binding"/>
    <property type="evidence" value="ECO:0007669"/>
    <property type="project" value="InterPro"/>
</dbReference>
<dbReference type="InterPro" id="IPR001227">
    <property type="entry name" value="Ac_transferase_dom_sf"/>
</dbReference>
<dbReference type="InterPro" id="IPR014030">
    <property type="entry name" value="Ketoacyl_synth_N"/>
</dbReference>
<dbReference type="InterPro" id="IPR036291">
    <property type="entry name" value="NAD(P)-bd_dom_sf"/>
</dbReference>
<dbReference type="GO" id="GO:0004315">
    <property type="term" value="F:3-oxoacyl-[acyl-carrier-protein] synthase activity"/>
    <property type="evidence" value="ECO:0007669"/>
    <property type="project" value="InterPro"/>
</dbReference>
<dbReference type="Gene3D" id="1.10.1200.10">
    <property type="entry name" value="ACP-like"/>
    <property type="match status" value="3"/>
</dbReference>
<dbReference type="InterPro" id="IPR057326">
    <property type="entry name" value="KR_dom"/>
</dbReference>
<dbReference type="InterPro" id="IPR009081">
    <property type="entry name" value="PP-bd_ACP"/>
</dbReference>
<evidence type="ECO:0000256" key="2">
    <source>
        <dbReference type="ARBA" id="ARBA00022450"/>
    </source>
</evidence>
<dbReference type="PROSITE" id="PS00455">
    <property type="entry name" value="AMP_BINDING"/>
    <property type="match status" value="1"/>
</dbReference>
<feature type="region of interest" description="Disordered" evidence="9">
    <location>
        <begin position="2885"/>
        <end position="2919"/>
    </location>
</feature>
<dbReference type="NCBIfam" id="TIGR01733">
    <property type="entry name" value="AA-adenyl-dom"/>
    <property type="match status" value="1"/>
</dbReference>
<dbReference type="InterPro" id="IPR016036">
    <property type="entry name" value="Malonyl_transacylase_ACP-bd"/>
</dbReference>
<gene>
    <name evidence="13" type="ORF">FPE01S_01_04630</name>
</gene>
<feature type="domain" description="Carrier" evidence="10">
    <location>
        <begin position="1757"/>
        <end position="1832"/>
    </location>
</feature>
<dbReference type="InterPro" id="IPR045851">
    <property type="entry name" value="AMP-bd_C_sf"/>
</dbReference>
<feature type="compositionally biased region" description="Basic and acidic residues" evidence="9">
    <location>
        <begin position="2891"/>
        <end position="2919"/>
    </location>
</feature>
<dbReference type="Gene3D" id="2.30.38.10">
    <property type="entry name" value="Luciferase, Domain 3"/>
    <property type="match status" value="1"/>
</dbReference>
<evidence type="ECO:0000259" key="10">
    <source>
        <dbReference type="PROSITE" id="PS50075"/>
    </source>
</evidence>
<reference evidence="13 14" key="1">
    <citation type="submission" date="2015-04" db="EMBL/GenBank/DDBJ databases">
        <title>Whole genome shotgun sequence of Flavihumibacter petaseus NBRC 106054.</title>
        <authorList>
            <person name="Miyazawa S."/>
            <person name="Hosoyama A."/>
            <person name="Hashimoto M."/>
            <person name="Noguchi M."/>
            <person name="Tsuchikane K."/>
            <person name="Ohji S."/>
            <person name="Yamazoe A."/>
            <person name="Ichikawa N."/>
            <person name="Kimura A."/>
            <person name="Fujita N."/>
        </authorList>
    </citation>
    <scope>NUCLEOTIDE SEQUENCE [LARGE SCALE GENOMIC DNA]</scope>
    <source>
        <strain evidence="13 14">NBRC 106054</strain>
    </source>
</reference>
<proteinExistence type="inferred from homology"/>
<comment type="function">
    <text evidence="7">Involved in production of the polyketide antibiotic thailandamide.</text>
</comment>
<dbReference type="Pfam" id="PF13193">
    <property type="entry name" value="AMP-binding_C"/>
    <property type="match status" value="1"/>
</dbReference>
<dbReference type="Pfam" id="PF00550">
    <property type="entry name" value="PP-binding"/>
    <property type="match status" value="3"/>
</dbReference>
<dbReference type="Pfam" id="PF00698">
    <property type="entry name" value="Acyl_transf_1"/>
    <property type="match status" value="1"/>
</dbReference>
<dbReference type="InterPro" id="IPR000873">
    <property type="entry name" value="AMP-dep_synth/lig_dom"/>
</dbReference>
<dbReference type="Pfam" id="PF00109">
    <property type="entry name" value="ketoacyl-synt"/>
    <property type="match status" value="1"/>
</dbReference>
<accession>A0A0E9MVL3</accession>
<feature type="region of interest" description="C-terminal hotdog fold" evidence="8">
    <location>
        <begin position="1114"/>
        <end position="1256"/>
    </location>
</feature>
<comment type="cofactor">
    <cofactor evidence="1">
        <name>pantetheine 4'-phosphate</name>
        <dbReference type="ChEBI" id="CHEBI:47942"/>
    </cofactor>
</comment>
<dbReference type="Gene3D" id="3.10.129.110">
    <property type="entry name" value="Polyketide synthase dehydratase"/>
    <property type="match status" value="1"/>
</dbReference>
<dbReference type="InterPro" id="IPR036736">
    <property type="entry name" value="ACP-like_sf"/>
</dbReference>
<dbReference type="SMART" id="SM00825">
    <property type="entry name" value="PKS_KS"/>
    <property type="match status" value="1"/>
</dbReference>
<dbReference type="PROSITE" id="PS00012">
    <property type="entry name" value="PHOSPHOPANTETHEINE"/>
    <property type="match status" value="1"/>
</dbReference>
<dbReference type="InterPro" id="IPR025110">
    <property type="entry name" value="AMP-bd_C"/>
</dbReference>
<dbReference type="Pfam" id="PF00668">
    <property type="entry name" value="Condensation"/>
    <property type="match status" value="1"/>
</dbReference>
<dbReference type="InterPro" id="IPR049900">
    <property type="entry name" value="PKS_mFAS_DH"/>
</dbReference>
<organism evidence="13 14">
    <name type="scientific">Flavihumibacter petaseus NBRC 106054</name>
    <dbReference type="NCBI Taxonomy" id="1220578"/>
    <lineage>
        <taxon>Bacteria</taxon>
        <taxon>Pseudomonadati</taxon>
        <taxon>Bacteroidota</taxon>
        <taxon>Chitinophagia</taxon>
        <taxon>Chitinophagales</taxon>
        <taxon>Chitinophagaceae</taxon>
        <taxon>Flavihumibacter</taxon>
    </lineage>
</organism>
<dbReference type="InterPro" id="IPR049552">
    <property type="entry name" value="PKS_DH_N"/>
</dbReference>
<feature type="domain" description="Carrier" evidence="10">
    <location>
        <begin position="2810"/>
        <end position="2884"/>
    </location>
</feature>
<dbReference type="SUPFAM" id="SSF51735">
    <property type="entry name" value="NAD(P)-binding Rossmann-fold domains"/>
    <property type="match status" value="2"/>
</dbReference>
<dbReference type="InterPro" id="IPR010071">
    <property type="entry name" value="AA_adenyl_dom"/>
</dbReference>
<dbReference type="Gene3D" id="3.30.300.30">
    <property type="match status" value="1"/>
</dbReference>
<evidence type="ECO:0000256" key="9">
    <source>
        <dbReference type="SAM" id="MobiDB-lite"/>
    </source>
</evidence>
<dbReference type="GO" id="GO:0006633">
    <property type="term" value="P:fatty acid biosynthetic process"/>
    <property type="evidence" value="ECO:0007669"/>
    <property type="project" value="InterPro"/>
</dbReference>
<dbReference type="InterPro" id="IPR006162">
    <property type="entry name" value="Ppantetheine_attach_site"/>
</dbReference>
<dbReference type="Gene3D" id="3.30.70.3290">
    <property type="match status" value="1"/>
</dbReference>
<protein>
    <submittedName>
        <fullName evidence="13">Polyketide synthase/non-ribosomal peptide synthetase</fullName>
    </submittedName>
</protein>
<evidence type="ECO:0000313" key="13">
    <source>
        <dbReference type="EMBL" id="GAO41451.1"/>
    </source>
</evidence>
<keyword evidence="4" id="KW-0808">Transferase</keyword>
<dbReference type="Pfam" id="PF02801">
    <property type="entry name" value="Ketoacyl-synt_C"/>
    <property type="match status" value="1"/>
</dbReference>
<evidence type="ECO:0000256" key="5">
    <source>
        <dbReference type="ARBA" id="ARBA00022737"/>
    </source>
</evidence>
<dbReference type="InterPro" id="IPR020807">
    <property type="entry name" value="PKS_DH"/>
</dbReference>
<dbReference type="InterPro" id="IPR016039">
    <property type="entry name" value="Thiolase-like"/>
</dbReference>
<dbReference type="InterPro" id="IPR001242">
    <property type="entry name" value="Condensation_dom"/>
</dbReference>